<comment type="catalytic activity">
    <reaction evidence="5">
        <text>L-glutaminyl-[peptide chain release factor] + S-adenosyl-L-methionine = N(5)-methyl-L-glutaminyl-[peptide chain release factor] + S-adenosyl-L-homocysteine + H(+)</text>
        <dbReference type="Rhea" id="RHEA:42896"/>
        <dbReference type="Rhea" id="RHEA-COMP:10271"/>
        <dbReference type="Rhea" id="RHEA-COMP:10272"/>
        <dbReference type="ChEBI" id="CHEBI:15378"/>
        <dbReference type="ChEBI" id="CHEBI:30011"/>
        <dbReference type="ChEBI" id="CHEBI:57856"/>
        <dbReference type="ChEBI" id="CHEBI:59789"/>
        <dbReference type="ChEBI" id="CHEBI:61891"/>
        <dbReference type="EC" id="2.1.1.297"/>
    </reaction>
</comment>
<keyword evidence="2" id="KW-0489">Methyltransferase</keyword>
<dbReference type="CDD" id="cd02440">
    <property type="entry name" value="AdoMet_MTases"/>
    <property type="match status" value="1"/>
</dbReference>
<accession>A0A2H0X719</accession>
<protein>
    <recommendedName>
        <fullName evidence="1">peptide chain release factor N(5)-glutamine methyltransferase</fullName>
        <ecNumber evidence="1">2.1.1.297</ecNumber>
    </recommendedName>
</protein>
<feature type="domain" description="Methyltransferase small" evidence="6">
    <location>
        <begin position="72"/>
        <end position="165"/>
    </location>
</feature>
<dbReference type="PANTHER" id="PTHR18895:SF74">
    <property type="entry name" value="MTRF1L RELEASE FACTOR GLUTAMINE METHYLTRANSFERASE"/>
    <property type="match status" value="1"/>
</dbReference>
<keyword evidence="4" id="KW-0949">S-adenosyl-L-methionine</keyword>
<dbReference type="Proteomes" id="UP000231414">
    <property type="component" value="Unassembled WGS sequence"/>
</dbReference>
<dbReference type="GO" id="GO:0102559">
    <property type="term" value="F:peptide chain release factor N(5)-glutamine methyltransferase activity"/>
    <property type="evidence" value="ECO:0007669"/>
    <property type="project" value="UniProtKB-EC"/>
</dbReference>
<gene>
    <name evidence="7" type="ORF">COT52_02385</name>
</gene>
<sequence>MSHQNFKREINWIIQDKYNGRDNDPNLAKDINRLKIGEPVDYIIGWKPFLNCRIDLSFRPLIPRPETEYWTQTALEELRKRDMTDTKILDLFAGSGCLGVAILANTKNATVEFGEIDKRTTDQIELNLKLNNIPPQRYAIVITDIFKQIKNSYDFILANPPYINPNRLGKVKKSVLDYEPPKALFGGSNGLEIISRFLRQAKGYLKEGGKIYLEFGNGQKREVERVARDCGYSKVTTNKDQFGNWRWATIE</sequence>
<dbReference type="EC" id="2.1.1.297" evidence="1"/>
<comment type="caution">
    <text evidence="7">The sequence shown here is derived from an EMBL/GenBank/DDBJ whole genome shotgun (WGS) entry which is preliminary data.</text>
</comment>
<evidence type="ECO:0000256" key="1">
    <source>
        <dbReference type="ARBA" id="ARBA00012771"/>
    </source>
</evidence>
<evidence type="ECO:0000256" key="5">
    <source>
        <dbReference type="ARBA" id="ARBA00048391"/>
    </source>
</evidence>
<name>A0A2H0X719_UNCKA</name>
<dbReference type="AlphaFoldDB" id="A0A2H0X719"/>
<evidence type="ECO:0000256" key="3">
    <source>
        <dbReference type="ARBA" id="ARBA00022679"/>
    </source>
</evidence>
<evidence type="ECO:0000259" key="6">
    <source>
        <dbReference type="Pfam" id="PF05175"/>
    </source>
</evidence>
<dbReference type="GO" id="GO:0032259">
    <property type="term" value="P:methylation"/>
    <property type="evidence" value="ECO:0007669"/>
    <property type="project" value="UniProtKB-KW"/>
</dbReference>
<dbReference type="InterPro" id="IPR004556">
    <property type="entry name" value="HemK-like"/>
</dbReference>
<dbReference type="SUPFAM" id="SSF53335">
    <property type="entry name" value="S-adenosyl-L-methionine-dependent methyltransferases"/>
    <property type="match status" value="1"/>
</dbReference>
<dbReference type="PANTHER" id="PTHR18895">
    <property type="entry name" value="HEMK METHYLTRANSFERASE"/>
    <property type="match status" value="1"/>
</dbReference>
<dbReference type="GO" id="GO:0003676">
    <property type="term" value="F:nucleic acid binding"/>
    <property type="evidence" value="ECO:0007669"/>
    <property type="project" value="InterPro"/>
</dbReference>
<dbReference type="Pfam" id="PF05175">
    <property type="entry name" value="MTS"/>
    <property type="match status" value="1"/>
</dbReference>
<evidence type="ECO:0000256" key="4">
    <source>
        <dbReference type="ARBA" id="ARBA00022691"/>
    </source>
</evidence>
<evidence type="ECO:0000313" key="7">
    <source>
        <dbReference type="EMBL" id="PIS20702.1"/>
    </source>
</evidence>
<proteinExistence type="predicted"/>
<dbReference type="InterPro" id="IPR050320">
    <property type="entry name" value="N5-glutamine_MTase"/>
</dbReference>
<dbReference type="InterPro" id="IPR029063">
    <property type="entry name" value="SAM-dependent_MTases_sf"/>
</dbReference>
<dbReference type="Gene3D" id="3.40.50.150">
    <property type="entry name" value="Vaccinia Virus protein VP39"/>
    <property type="match status" value="1"/>
</dbReference>
<dbReference type="InterPro" id="IPR002052">
    <property type="entry name" value="DNA_methylase_N6_adenine_CS"/>
</dbReference>
<dbReference type="EMBL" id="PEYW01000035">
    <property type="protein sequence ID" value="PIS20702.1"/>
    <property type="molecule type" value="Genomic_DNA"/>
</dbReference>
<dbReference type="InterPro" id="IPR007848">
    <property type="entry name" value="Small_mtfrase_dom"/>
</dbReference>
<dbReference type="PROSITE" id="PS00092">
    <property type="entry name" value="N6_MTASE"/>
    <property type="match status" value="1"/>
</dbReference>
<dbReference type="NCBIfam" id="TIGR00536">
    <property type="entry name" value="hemK_fam"/>
    <property type="match status" value="1"/>
</dbReference>
<keyword evidence="3" id="KW-0808">Transferase</keyword>
<evidence type="ECO:0000256" key="2">
    <source>
        <dbReference type="ARBA" id="ARBA00022603"/>
    </source>
</evidence>
<organism evidence="7 8">
    <name type="scientific">candidate division WWE3 bacterium CG08_land_8_20_14_0_20_43_13</name>
    <dbReference type="NCBI Taxonomy" id="1975087"/>
    <lineage>
        <taxon>Bacteria</taxon>
        <taxon>Katanobacteria</taxon>
    </lineage>
</organism>
<evidence type="ECO:0000313" key="8">
    <source>
        <dbReference type="Proteomes" id="UP000231414"/>
    </source>
</evidence>
<reference evidence="8" key="1">
    <citation type="submission" date="2017-09" db="EMBL/GenBank/DDBJ databases">
        <title>Depth-based differentiation of microbial function through sediment-hosted aquifers and enrichment of novel symbionts in the deep terrestrial subsurface.</title>
        <authorList>
            <person name="Probst A.J."/>
            <person name="Ladd B."/>
            <person name="Jarett J.K."/>
            <person name="Geller-Mcgrath D.E."/>
            <person name="Sieber C.M.K."/>
            <person name="Emerson J.B."/>
            <person name="Anantharaman K."/>
            <person name="Thomas B.C."/>
            <person name="Malmstrom R."/>
            <person name="Stieglmeier M."/>
            <person name="Klingl A."/>
            <person name="Woyke T."/>
            <person name="Ryan C.M."/>
            <person name="Banfield J.F."/>
        </authorList>
    </citation>
    <scope>NUCLEOTIDE SEQUENCE [LARGE SCALE GENOMIC DNA]</scope>
</reference>